<dbReference type="Proteomes" id="UP000050360">
    <property type="component" value="Unassembled WGS sequence"/>
</dbReference>
<dbReference type="AlphaFoldDB" id="A0A0P8C4G3"/>
<gene>
    <name evidence="1" type="ORF">MPEBLZ_03952</name>
</gene>
<evidence type="ECO:0000313" key="1">
    <source>
        <dbReference type="EMBL" id="KPQ41494.1"/>
    </source>
</evidence>
<proteinExistence type="predicted"/>
<name>A0A0P8C4G3_9EURY</name>
<organism evidence="1 2">
    <name type="scientific">Candidatus Methanoperedens nitratireducens</name>
    <dbReference type="NCBI Taxonomy" id="1392998"/>
    <lineage>
        <taxon>Archaea</taxon>
        <taxon>Methanobacteriati</taxon>
        <taxon>Methanobacteriota</taxon>
        <taxon>Stenosarchaea group</taxon>
        <taxon>Methanomicrobia</taxon>
        <taxon>Methanosarcinales</taxon>
        <taxon>ANME-2 cluster</taxon>
        <taxon>Candidatus Methanoperedentaceae</taxon>
        <taxon>Candidatus Methanoperedens</taxon>
    </lineage>
</organism>
<accession>A0A0P8C4G3</accession>
<dbReference type="EMBL" id="LKCM01000344">
    <property type="protein sequence ID" value="KPQ41494.1"/>
    <property type="molecule type" value="Genomic_DNA"/>
</dbReference>
<reference evidence="1 2" key="1">
    <citation type="submission" date="2015-09" db="EMBL/GenBank/DDBJ databases">
        <title>A metagenomics-based metabolic model of nitrate-dependent anaerobic oxidation of methane by Methanoperedens-like archaea.</title>
        <authorList>
            <person name="Arshad A."/>
            <person name="Speth D.R."/>
            <person name="De Graaf R.M."/>
            <person name="Op Den Camp H.J."/>
            <person name="Jetten M.S."/>
            <person name="Welte C.U."/>
        </authorList>
    </citation>
    <scope>NUCLEOTIDE SEQUENCE [LARGE SCALE GENOMIC DNA]</scope>
</reference>
<sequence length="124" mass="14278">MLLTYKALEDIARTDFSDIVKDTALIGGKSAQPNKLRIYLKEGSFLDVWLSDEDDYSFHWEQRAVRGLVHRWDNAPDHPEIETFPHHFHDGKEGNVKSSGLNTENIDAFKEVLGFIRNTLKGYE</sequence>
<dbReference type="Pfam" id="PF20126">
    <property type="entry name" value="TumE"/>
    <property type="match status" value="1"/>
</dbReference>
<comment type="caution">
    <text evidence="1">The sequence shown here is derived from an EMBL/GenBank/DDBJ whole genome shotgun (WGS) entry which is preliminary data.</text>
</comment>
<protein>
    <submittedName>
        <fullName evidence="1">Uncharacterized protein</fullName>
    </submittedName>
</protein>
<evidence type="ECO:0000313" key="2">
    <source>
        <dbReference type="Proteomes" id="UP000050360"/>
    </source>
</evidence>
<dbReference type="InterPro" id="IPR045397">
    <property type="entry name" value="TumE-like"/>
</dbReference>